<evidence type="ECO:0000256" key="10">
    <source>
        <dbReference type="HAMAP-Rule" id="MF_00278"/>
    </source>
</evidence>
<proteinExistence type="inferred from homology"/>
<dbReference type="PANTHER" id="PTHR42701">
    <property type="entry name" value="IMIDAZOLE GLYCEROL PHOSPHATE SYNTHASE SUBUNIT HISH"/>
    <property type="match status" value="1"/>
</dbReference>
<dbReference type="InterPro" id="IPR017926">
    <property type="entry name" value="GATASE"/>
</dbReference>
<protein>
    <recommendedName>
        <fullName evidence="10">Imidazole glycerol phosphate synthase subunit HisH</fullName>
        <ecNumber evidence="10">4.3.2.10</ecNumber>
    </recommendedName>
    <alternativeName>
        <fullName evidence="10">IGP synthase glutaminase subunit</fullName>
        <ecNumber evidence="10">3.5.1.2</ecNumber>
    </alternativeName>
    <alternativeName>
        <fullName evidence="10">IGP synthase subunit HisH</fullName>
    </alternativeName>
    <alternativeName>
        <fullName evidence="10">ImGP synthase subunit HisH</fullName>
        <shortName evidence="10">IGPS subunit HisH</shortName>
    </alternativeName>
</protein>
<comment type="subunit">
    <text evidence="2 10">Heterodimer of HisH and HisF.</text>
</comment>
<dbReference type="PROSITE" id="PS51274">
    <property type="entry name" value="GATASE_COBBQ"/>
    <property type="match status" value="1"/>
</dbReference>
<accession>A0ABU9AYH5</accession>
<evidence type="ECO:0000256" key="8">
    <source>
        <dbReference type="ARBA" id="ARBA00047838"/>
    </source>
</evidence>
<keyword evidence="5 10" id="KW-0315">Glutamine amidotransferase</keyword>
<comment type="catalytic activity">
    <reaction evidence="9 10">
        <text>L-glutamine + H2O = L-glutamate + NH4(+)</text>
        <dbReference type="Rhea" id="RHEA:15889"/>
        <dbReference type="ChEBI" id="CHEBI:15377"/>
        <dbReference type="ChEBI" id="CHEBI:28938"/>
        <dbReference type="ChEBI" id="CHEBI:29985"/>
        <dbReference type="ChEBI" id="CHEBI:58359"/>
        <dbReference type="EC" id="3.5.1.2"/>
    </reaction>
</comment>
<dbReference type="SUPFAM" id="SSF52317">
    <property type="entry name" value="Class I glutamine amidotransferase-like"/>
    <property type="match status" value="1"/>
</dbReference>
<dbReference type="CDD" id="cd01748">
    <property type="entry name" value="GATase1_IGP_Synthase"/>
    <property type="match status" value="1"/>
</dbReference>
<feature type="active site" description="Nucleophile" evidence="10">
    <location>
        <position position="80"/>
    </location>
</feature>
<dbReference type="EMBL" id="JBBUKT010000008">
    <property type="protein sequence ID" value="MEK7952829.1"/>
    <property type="molecule type" value="Genomic_DNA"/>
</dbReference>
<evidence type="ECO:0000313" key="12">
    <source>
        <dbReference type="EMBL" id="MEK7952829.1"/>
    </source>
</evidence>
<feature type="domain" description="Glutamine amidotransferase" evidence="11">
    <location>
        <begin position="5"/>
        <end position="199"/>
    </location>
</feature>
<evidence type="ECO:0000313" key="13">
    <source>
        <dbReference type="Proteomes" id="UP001371305"/>
    </source>
</evidence>
<keyword evidence="7 10" id="KW-0456">Lyase</keyword>
<dbReference type="InterPro" id="IPR029062">
    <property type="entry name" value="Class_I_gatase-like"/>
</dbReference>
<keyword evidence="13" id="KW-1185">Reference proteome</keyword>
<evidence type="ECO:0000256" key="6">
    <source>
        <dbReference type="ARBA" id="ARBA00023102"/>
    </source>
</evidence>
<comment type="function">
    <text evidence="10">IGPS catalyzes the conversion of PRFAR and glutamine to IGP, AICAR and glutamate. The HisH subunit catalyzes the hydrolysis of glutamine to glutamate and ammonia as part of the synthesis of IGP and AICAR. The resulting ammonia molecule is channeled to the active site of HisF.</text>
</comment>
<evidence type="ECO:0000256" key="9">
    <source>
        <dbReference type="ARBA" id="ARBA00049534"/>
    </source>
</evidence>
<organism evidence="12 13">
    <name type="scientific">Luteolibacter soli</name>
    <dbReference type="NCBI Taxonomy" id="3135280"/>
    <lineage>
        <taxon>Bacteria</taxon>
        <taxon>Pseudomonadati</taxon>
        <taxon>Verrucomicrobiota</taxon>
        <taxon>Verrucomicrobiia</taxon>
        <taxon>Verrucomicrobiales</taxon>
        <taxon>Verrucomicrobiaceae</taxon>
        <taxon>Luteolibacter</taxon>
    </lineage>
</organism>
<sequence>MKVGIIDYGAGNLRSVANAVQALGVEFSLVSSAEEMEELTHLILPGVGSFGDCMGELEKRGLTGAIRDWAASNRPYFGICLGYQILFEESVEAPGVPGLGVFRGKVQRFTEDGRKIPHMGWNSAVPVKLADPMWEGLGGEPYFYFVHSYFPVPENENIIAMTTEYGETFASAIRSGAVVATQFHPEKSQQAGLKLLGNFLEVRALVEG</sequence>
<reference evidence="12 13" key="1">
    <citation type="submission" date="2024-04" db="EMBL/GenBank/DDBJ databases">
        <title>Luteolibacter sp. isolated from soil.</title>
        <authorList>
            <person name="An J."/>
        </authorList>
    </citation>
    <scope>NUCLEOTIDE SEQUENCE [LARGE SCALE GENOMIC DNA]</scope>
    <source>
        <strain evidence="12 13">Y139</strain>
    </source>
</reference>
<feature type="active site" evidence="10">
    <location>
        <position position="184"/>
    </location>
</feature>
<dbReference type="EC" id="3.5.1.2" evidence="10"/>
<keyword evidence="10" id="KW-0963">Cytoplasm</keyword>
<feature type="active site" evidence="10">
    <location>
        <position position="186"/>
    </location>
</feature>
<gene>
    <name evidence="10 12" type="primary">hisH</name>
    <name evidence="12" type="ORF">WKV53_20110</name>
</gene>
<keyword evidence="3 10" id="KW-0028">Amino-acid biosynthesis</keyword>
<evidence type="ECO:0000256" key="2">
    <source>
        <dbReference type="ARBA" id="ARBA00011152"/>
    </source>
</evidence>
<dbReference type="GO" id="GO:0016829">
    <property type="term" value="F:lyase activity"/>
    <property type="evidence" value="ECO:0007669"/>
    <property type="project" value="UniProtKB-KW"/>
</dbReference>
<dbReference type="Pfam" id="PF00117">
    <property type="entry name" value="GATase"/>
    <property type="match status" value="1"/>
</dbReference>
<dbReference type="PROSITE" id="PS51273">
    <property type="entry name" value="GATASE_TYPE_1"/>
    <property type="match status" value="1"/>
</dbReference>
<dbReference type="NCBIfam" id="TIGR01855">
    <property type="entry name" value="IMP_synth_hisH"/>
    <property type="match status" value="1"/>
</dbReference>
<comment type="caution">
    <text evidence="12">The sequence shown here is derived from an EMBL/GenBank/DDBJ whole genome shotgun (WGS) entry which is preliminary data.</text>
</comment>
<dbReference type="PIRSF" id="PIRSF000495">
    <property type="entry name" value="Amidotransf_hisH"/>
    <property type="match status" value="1"/>
</dbReference>
<evidence type="ECO:0000256" key="1">
    <source>
        <dbReference type="ARBA" id="ARBA00005091"/>
    </source>
</evidence>
<dbReference type="EC" id="4.3.2.10" evidence="10"/>
<keyword evidence="4 10" id="KW-0378">Hydrolase</keyword>
<dbReference type="InterPro" id="IPR010139">
    <property type="entry name" value="Imidazole-glycPsynth_HisH"/>
</dbReference>
<evidence type="ECO:0000259" key="11">
    <source>
        <dbReference type="Pfam" id="PF00117"/>
    </source>
</evidence>
<comment type="subcellular location">
    <subcellularLocation>
        <location evidence="10">Cytoplasm</location>
    </subcellularLocation>
</comment>
<name>A0ABU9AYH5_9BACT</name>
<evidence type="ECO:0000256" key="4">
    <source>
        <dbReference type="ARBA" id="ARBA00022801"/>
    </source>
</evidence>
<dbReference type="Gene3D" id="3.40.50.880">
    <property type="match status" value="1"/>
</dbReference>
<dbReference type="RefSeq" id="WP_341406586.1">
    <property type="nucleotide sequence ID" value="NZ_JBBUKT010000008.1"/>
</dbReference>
<evidence type="ECO:0000256" key="7">
    <source>
        <dbReference type="ARBA" id="ARBA00023239"/>
    </source>
</evidence>
<keyword evidence="6 10" id="KW-0368">Histidine biosynthesis</keyword>
<evidence type="ECO:0000256" key="5">
    <source>
        <dbReference type="ARBA" id="ARBA00022962"/>
    </source>
</evidence>
<comment type="pathway">
    <text evidence="1 10">Amino-acid biosynthesis; L-histidine biosynthesis; L-histidine from 5-phospho-alpha-D-ribose 1-diphosphate: step 5/9.</text>
</comment>
<dbReference type="HAMAP" id="MF_00278">
    <property type="entry name" value="HisH"/>
    <property type="match status" value="1"/>
</dbReference>
<comment type="catalytic activity">
    <reaction evidence="8 10">
        <text>5-[(5-phospho-1-deoxy-D-ribulos-1-ylimino)methylamino]-1-(5-phospho-beta-D-ribosyl)imidazole-4-carboxamide + L-glutamine = D-erythro-1-(imidazol-4-yl)glycerol 3-phosphate + 5-amino-1-(5-phospho-beta-D-ribosyl)imidazole-4-carboxamide + L-glutamate + H(+)</text>
        <dbReference type="Rhea" id="RHEA:24793"/>
        <dbReference type="ChEBI" id="CHEBI:15378"/>
        <dbReference type="ChEBI" id="CHEBI:29985"/>
        <dbReference type="ChEBI" id="CHEBI:58278"/>
        <dbReference type="ChEBI" id="CHEBI:58359"/>
        <dbReference type="ChEBI" id="CHEBI:58475"/>
        <dbReference type="ChEBI" id="CHEBI:58525"/>
        <dbReference type="EC" id="4.3.2.10"/>
    </reaction>
</comment>
<dbReference type="Proteomes" id="UP001371305">
    <property type="component" value="Unassembled WGS sequence"/>
</dbReference>
<dbReference type="PANTHER" id="PTHR42701:SF1">
    <property type="entry name" value="IMIDAZOLE GLYCEROL PHOSPHATE SYNTHASE SUBUNIT HISH"/>
    <property type="match status" value="1"/>
</dbReference>
<evidence type="ECO:0000256" key="3">
    <source>
        <dbReference type="ARBA" id="ARBA00022605"/>
    </source>
</evidence>